<comment type="caution">
    <text evidence="4">The sequence shown here is derived from an EMBL/GenBank/DDBJ whole genome shotgun (WGS) entry which is preliminary data.</text>
</comment>
<organism evidence="4 5">
    <name type="scientific">Kineosphaera limosa NBRC 100340</name>
    <dbReference type="NCBI Taxonomy" id="1184609"/>
    <lineage>
        <taxon>Bacteria</taxon>
        <taxon>Bacillati</taxon>
        <taxon>Actinomycetota</taxon>
        <taxon>Actinomycetes</taxon>
        <taxon>Micrococcales</taxon>
        <taxon>Dermatophilaceae</taxon>
        <taxon>Kineosphaera</taxon>
    </lineage>
</organism>
<dbReference type="eggNOG" id="COG2843">
    <property type="taxonomic scope" value="Bacteria"/>
</dbReference>
<dbReference type="Proteomes" id="UP000008366">
    <property type="component" value="Unassembled WGS sequence"/>
</dbReference>
<evidence type="ECO:0000313" key="4">
    <source>
        <dbReference type="EMBL" id="GAB94777.1"/>
    </source>
</evidence>
<dbReference type="AlphaFoldDB" id="K6WRR9"/>
<evidence type="ECO:0000256" key="1">
    <source>
        <dbReference type="ARBA" id="ARBA00005662"/>
    </source>
</evidence>
<proteinExistence type="inferred from homology"/>
<dbReference type="PANTHER" id="PTHR33393:SF13">
    <property type="entry name" value="PGA BIOSYNTHESIS PROTEIN CAPA"/>
    <property type="match status" value="1"/>
</dbReference>
<evidence type="ECO:0000256" key="2">
    <source>
        <dbReference type="SAM" id="MobiDB-lite"/>
    </source>
</evidence>
<name>K6WRR9_9MICO</name>
<reference evidence="4 5" key="1">
    <citation type="submission" date="2012-08" db="EMBL/GenBank/DDBJ databases">
        <title>Whole genome shotgun sequence of Kineosphaera limosa NBRC 100340.</title>
        <authorList>
            <person name="Yoshida I."/>
            <person name="Isaki S."/>
            <person name="Hosoyama A."/>
            <person name="Tsuchikane K."/>
            <person name="Katsumata H."/>
            <person name="Ando Y."/>
            <person name="Ohji S."/>
            <person name="Hamada M."/>
            <person name="Tamura T."/>
            <person name="Yamazoe A."/>
            <person name="Yamazaki S."/>
            <person name="Fujita N."/>
        </authorList>
    </citation>
    <scope>NUCLEOTIDE SEQUENCE [LARGE SCALE GENOMIC DNA]</scope>
    <source>
        <strain evidence="4 5">NBRC 100340</strain>
    </source>
</reference>
<gene>
    <name evidence="4" type="ORF">KILIM_011_00500</name>
</gene>
<dbReference type="STRING" id="1184609.KILIM_011_00500"/>
<comment type="similarity">
    <text evidence="1">Belongs to the CapA family.</text>
</comment>
<dbReference type="CDD" id="cd07381">
    <property type="entry name" value="MPP_CapA"/>
    <property type="match status" value="1"/>
</dbReference>
<evidence type="ECO:0000259" key="3">
    <source>
        <dbReference type="SMART" id="SM00854"/>
    </source>
</evidence>
<keyword evidence="5" id="KW-1185">Reference proteome</keyword>
<dbReference type="PANTHER" id="PTHR33393">
    <property type="entry name" value="POLYGLUTAMINE SYNTHESIS ACCESSORY PROTEIN RV0574C-RELATED"/>
    <property type="match status" value="1"/>
</dbReference>
<dbReference type="Gene3D" id="3.60.21.10">
    <property type="match status" value="1"/>
</dbReference>
<dbReference type="InterPro" id="IPR029052">
    <property type="entry name" value="Metallo-depent_PP-like"/>
</dbReference>
<dbReference type="EMBL" id="BAHD01000011">
    <property type="protein sequence ID" value="GAB94777.1"/>
    <property type="molecule type" value="Genomic_DNA"/>
</dbReference>
<dbReference type="InterPro" id="IPR019079">
    <property type="entry name" value="Capsule_synth_CapA"/>
</dbReference>
<sequence length="316" mass="33587">MHFERQVAALLQDSDEVWAKRLPELRDADFSMVNLETAITERGTAMSKPYTFRAPAKSLDVLKAAGVDAVSMANNHAADYGRVGVQDTLAAKEKNVLPIVGFGANAAEAYAPLTVDVKGVNVAVLAASQVWEETAANWSAGADSPGIAVALDRAKFKEAVAKAAAEHDLVVAQMHWGTEGTSCPNGDQAATVRDLQAAGADIVVGTHAHRPQASGWQGRTFVGYGTGNFIWYNTSANSRPSGVLTVTVDANKARERGQATGEQRMTEQSLVTEYTWTPKYISTGGVPQDPTGSTTDRLESLNRQAIACADLAQSRP</sequence>
<feature type="domain" description="Capsule synthesis protein CapA" evidence="3">
    <location>
        <begin position="1"/>
        <end position="233"/>
    </location>
</feature>
<accession>K6WRR9</accession>
<dbReference type="Pfam" id="PF09587">
    <property type="entry name" value="PGA_cap"/>
    <property type="match status" value="1"/>
</dbReference>
<evidence type="ECO:0000313" key="5">
    <source>
        <dbReference type="Proteomes" id="UP000008366"/>
    </source>
</evidence>
<dbReference type="SMART" id="SM00854">
    <property type="entry name" value="PGA_cap"/>
    <property type="match status" value="1"/>
</dbReference>
<dbReference type="InterPro" id="IPR052169">
    <property type="entry name" value="CW_Biosynth-Accessory"/>
</dbReference>
<protein>
    <recommendedName>
        <fullName evidence="3">Capsule synthesis protein CapA domain-containing protein</fullName>
    </recommendedName>
</protein>
<dbReference type="SUPFAM" id="SSF56300">
    <property type="entry name" value="Metallo-dependent phosphatases"/>
    <property type="match status" value="1"/>
</dbReference>
<feature type="region of interest" description="Disordered" evidence="2">
    <location>
        <begin position="280"/>
        <end position="299"/>
    </location>
</feature>